<dbReference type="HOGENOM" id="CLU_076945_0_0_1"/>
<evidence type="ECO:0000256" key="2">
    <source>
        <dbReference type="SAM" id="Phobius"/>
    </source>
</evidence>
<feature type="compositionally biased region" description="Polar residues" evidence="1">
    <location>
        <begin position="217"/>
        <end position="229"/>
    </location>
</feature>
<dbReference type="STRING" id="663331.D4AZM9"/>
<dbReference type="RefSeq" id="XP_003012139.1">
    <property type="nucleotide sequence ID" value="XM_003012093.1"/>
</dbReference>
<feature type="compositionally biased region" description="Low complexity" evidence="1">
    <location>
        <begin position="199"/>
        <end position="208"/>
    </location>
</feature>
<evidence type="ECO:0000313" key="3">
    <source>
        <dbReference type="EMBL" id="EFE31499.1"/>
    </source>
</evidence>
<name>D4AZM9_ARTBC</name>
<keyword evidence="2" id="KW-0472">Membrane</keyword>
<dbReference type="AlphaFoldDB" id="D4AZM9"/>
<keyword evidence="2" id="KW-1133">Transmembrane helix</keyword>
<proteinExistence type="predicted"/>
<keyword evidence="2" id="KW-0812">Transmembrane</keyword>
<comment type="caution">
    <text evidence="3">The sequence shown here is derived from an EMBL/GenBank/DDBJ whole genome shotgun (WGS) entry which is preliminary data.</text>
</comment>
<protein>
    <submittedName>
        <fullName evidence="3">Uncharacterized protein</fullName>
    </submittedName>
</protein>
<feature type="transmembrane region" description="Helical" evidence="2">
    <location>
        <begin position="18"/>
        <end position="38"/>
    </location>
</feature>
<dbReference type="eggNOG" id="ENOG502SII2">
    <property type="taxonomic scope" value="Eukaryota"/>
</dbReference>
<reference evidence="4" key="1">
    <citation type="journal article" date="2011" name="Genome Biol.">
        <title>Comparative and functional genomics provide insights into the pathogenicity of dermatophytic fungi.</title>
        <authorList>
            <person name="Burmester A."/>
            <person name="Shelest E."/>
            <person name="Gloeckner G."/>
            <person name="Heddergott C."/>
            <person name="Schindler S."/>
            <person name="Staib P."/>
            <person name="Heidel A."/>
            <person name="Felder M."/>
            <person name="Petzold A."/>
            <person name="Szafranski K."/>
            <person name="Feuermann M."/>
            <person name="Pedruzzi I."/>
            <person name="Priebe S."/>
            <person name="Groth M."/>
            <person name="Winkler R."/>
            <person name="Li W."/>
            <person name="Kniemeyer O."/>
            <person name="Schroeckh V."/>
            <person name="Hertweck C."/>
            <person name="Hube B."/>
            <person name="White T.C."/>
            <person name="Platzer M."/>
            <person name="Guthke R."/>
            <person name="Heitman J."/>
            <person name="Woestemeyer J."/>
            <person name="Zipfel P.F."/>
            <person name="Monod M."/>
            <person name="Brakhage A.A."/>
        </authorList>
    </citation>
    <scope>NUCLEOTIDE SEQUENCE [LARGE SCALE GENOMIC DNA]</scope>
    <source>
        <strain evidence="4">ATCC MYA-4681 / CBS 112371</strain>
    </source>
</reference>
<dbReference type="GeneID" id="9519707"/>
<dbReference type="OMA" id="DFYYARP"/>
<dbReference type="OrthoDB" id="3926760at2759"/>
<dbReference type="Proteomes" id="UP000008866">
    <property type="component" value="Unassembled WGS sequence"/>
</dbReference>
<evidence type="ECO:0000256" key="1">
    <source>
        <dbReference type="SAM" id="MobiDB-lite"/>
    </source>
</evidence>
<dbReference type="KEGG" id="abe:ARB_01647"/>
<keyword evidence="4" id="KW-1185">Reference proteome</keyword>
<gene>
    <name evidence="3" type="ORF">ARB_01647</name>
</gene>
<sequence>MTAPLAKGDIWRKIITRILVLGIVITVTVIVAAGIAAYESPEVQRWLDTSRRKIALALHSLGDGISPDKQRTPQRDDISMVEATGIEAEERRQRAREDIMRRHALLTAKRRATSEGSMSSFDKLVDSEGRLKETKLFDKEPEGSVSRSSGVQMPDLSRVVPVNVKQGDSSATSHSVSMVIPGINPDQRRALIEKLQLNTSPSSTLDSETSSHHPSESLVNLTPTSEFPDTDFQASIHVSEQDIPVQNGSPSASHTEDGEPGFYYAHPDHLNQTTSHTDGVLFNADGSHTPVTQPSPAPSIASSLSHINSDPFESVSDESISDIVQSRDDVYTPVSWSEVGSVTSSNDGGHA</sequence>
<feature type="region of interest" description="Disordered" evidence="1">
    <location>
        <begin position="199"/>
        <end position="229"/>
    </location>
</feature>
<dbReference type="EMBL" id="ABSU01000021">
    <property type="protein sequence ID" value="EFE31499.1"/>
    <property type="molecule type" value="Genomic_DNA"/>
</dbReference>
<evidence type="ECO:0000313" key="4">
    <source>
        <dbReference type="Proteomes" id="UP000008866"/>
    </source>
</evidence>
<organism evidence="3 4">
    <name type="scientific">Arthroderma benhamiae (strain ATCC MYA-4681 / CBS 112371)</name>
    <name type="common">Trichophyton mentagrophytes</name>
    <dbReference type="NCBI Taxonomy" id="663331"/>
    <lineage>
        <taxon>Eukaryota</taxon>
        <taxon>Fungi</taxon>
        <taxon>Dikarya</taxon>
        <taxon>Ascomycota</taxon>
        <taxon>Pezizomycotina</taxon>
        <taxon>Eurotiomycetes</taxon>
        <taxon>Eurotiomycetidae</taxon>
        <taxon>Onygenales</taxon>
        <taxon>Arthrodermataceae</taxon>
        <taxon>Trichophyton</taxon>
    </lineage>
</organism>
<accession>D4AZM9</accession>